<sequence length="140" mass="15235">MKNNSTKKIVISAIVLAVLIAAFALLYGRFSAKSTAGDKAIVIEVVDESGNSTEYDVDTDAEYLKDAMDDLADEDDSFSFSGKDGGYGLMVQVINGKQAIYEEDGAYWALYVNGEYGQYGVTEQPVTDGDTYTWSYEAAE</sequence>
<dbReference type="InterPro" id="IPR027954">
    <property type="entry name" value="Transcobalamin-like_C"/>
</dbReference>
<name>A0A2G3DU93_9FIRM</name>
<dbReference type="Gene3D" id="2.170.130.30">
    <property type="match status" value="1"/>
</dbReference>
<dbReference type="AlphaFoldDB" id="A0A2G3DU93"/>
<dbReference type="EMBL" id="PDYF01000017">
    <property type="protein sequence ID" value="PHU34582.1"/>
    <property type="molecule type" value="Genomic_DNA"/>
</dbReference>
<accession>A0A2G3DU93</accession>
<protein>
    <recommendedName>
        <fullName evidence="1">Transcobalamin-like C-terminal domain-containing protein</fullName>
    </recommendedName>
</protein>
<dbReference type="RefSeq" id="WP_099392167.1">
    <property type="nucleotide sequence ID" value="NZ_PDYF01000017.1"/>
</dbReference>
<proteinExistence type="predicted"/>
<feature type="domain" description="Transcobalamin-like C-terminal" evidence="1">
    <location>
        <begin position="67"/>
        <end position="137"/>
    </location>
</feature>
<dbReference type="Pfam" id="PF14478">
    <property type="entry name" value="DUF4430"/>
    <property type="match status" value="1"/>
</dbReference>
<reference evidence="2 3" key="2">
    <citation type="submission" date="2017-10" db="EMBL/GenBank/DDBJ databases">
        <authorList>
            <person name="Banno H."/>
            <person name="Chua N.-H."/>
        </authorList>
    </citation>
    <scope>NUCLEOTIDE SEQUENCE [LARGE SCALE GENOMIC DNA]</scope>
    <source>
        <strain evidence="2 3">JK626</strain>
    </source>
</reference>
<evidence type="ECO:0000259" key="1">
    <source>
        <dbReference type="Pfam" id="PF14478"/>
    </source>
</evidence>
<evidence type="ECO:0000313" key="2">
    <source>
        <dbReference type="EMBL" id="PHU34582.1"/>
    </source>
</evidence>
<reference evidence="2 3" key="1">
    <citation type="submission" date="2017-10" db="EMBL/GenBank/DDBJ databases">
        <title>Resolving the taxonomy of Roseburia spp., Eubacterium rectale and Agathobacter spp. through phylogenomic analysis.</title>
        <authorList>
            <person name="Sheridan P.O."/>
            <person name="Walker A.W."/>
            <person name="Duncan S.H."/>
            <person name="Scott K.P."/>
            <person name="Toole P.W.O."/>
            <person name="Luis P."/>
            <person name="Flint H.J."/>
        </authorList>
    </citation>
    <scope>NUCLEOTIDE SEQUENCE [LARGE SCALE GENOMIC DNA]</scope>
    <source>
        <strain evidence="2 3">JK626</strain>
    </source>
</reference>
<dbReference type="Proteomes" id="UP000225889">
    <property type="component" value="Unassembled WGS sequence"/>
</dbReference>
<organism evidence="2 3">
    <name type="scientific">Pseudobutyrivibrio ruminis</name>
    <dbReference type="NCBI Taxonomy" id="46206"/>
    <lineage>
        <taxon>Bacteria</taxon>
        <taxon>Bacillati</taxon>
        <taxon>Bacillota</taxon>
        <taxon>Clostridia</taxon>
        <taxon>Lachnospirales</taxon>
        <taxon>Lachnospiraceae</taxon>
        <taxon>Pseudobutyrivibrio</taxon>
    </lineage>
</organism>
<gene>
    <name evidence="2" type="ORF">CSX01_09195</name>
</gene>
<evidence type="ECO:0000313" key="3">
    <source>
        <dbReference type="Proteomes" id="UP000225889"/>
    </source>
</evidence>
<comment type="caution">
    <text evidence="2">The sequence shown here is derived from an EMBL/GenBank/DDBJ whole genome shotgun (WGS) entry which is preliminary data.</text>
</comment>